<organism evidence="4 5">
    <name type="scientific">Chitinophaga cymbidii</name>
    <dbReference type="NCBI Taxonomy" id="1096750"/>
    <lineage>
        <taxon>Bacteria</taxon>
        <taxon>Pseudomonadati</taxon>
        <taxon>Bacteroidota</taxon>
        <taxon>Chitinophagia</taxon>
        <taxon>Chitinophagales</taxon>
        <taxon>Chitinophagaceae</taxon>
        <taxon>Chitinophaga</taxon>
    </lineage>
</organism>
<comment type="caution">
    <text evidence="4">The sequence shown here is derived from an EMBL/GenBank/DDBJ whole genome shotgun (WGS) entry which is preliminary data.</text>
</comment>
<keyword evidence="1" id="KW-0732">Signal</keyword>
<sequence length="543" mass="60393">MKYSLMAFLCLVCSLFNPVTGICQDARSFDSLLTASFKTGGPGAVVLIAKDTQVLYRKAFGKANLELDVDMQPDHVFRLGSVTKQFTACAILRLAEEGKLSLQDDIRRFIPDFPHPDKKITIESLLTHTSGVKNYTGLPRFSEVKRRDLSPKELVDIFRNEPLDFEPGARFSYSNSGYVLLGYIIEQVTGKSYAAYINETFFQPLGMNSAYYDNASMLIPRRASGYKPVNGGYANADFLSMTLPYAAGSLASGVDDLFKWYRALSDGQVISKANLEKAQSSYRLKNGRLTGYGYGWATGNVQGSPVIKHVGIINGFVTAVAYQPAEKLFVAVLANYENAPDADMLTSRVLAILMHKPYNYHEMPMPPAELKSFQGVYTLDDGAKKIICYQDGRLMYYSAGALKERLIPFGKNSFYIENSLNSLIFEENRKGFVLNSTGFPVKGASTGEKVTALENVPVPERLLLRYAGKYQFNPGPVFEVKLENGKLYGQVGNDKKELVPYEKNKFFARDLDAAIIFNMDKQNNVTGLTKLQNGEMQAGRIKQ</sequence>
<reference evidence="4 5" key="1">
    <citation type="submission" date="2019-07" db="EMBL/GenBank/DDBJ databases">
        <title>Whole genome shotgun sequence of Chitinophaga cymbidii NBRC 109752.</title>
        <authorList>
            <person name="Hosoyama A."/>
            <person name="Uohara A."/>
            <person name="Ohji S."/>
            <person name="Ichikawa N."/>
        </authorList>
    </citation>
    <scope>NUCLEOTIDE SEQUENCE [LARGE SCALE GENOMIC DNA]</scope>
    <source>
        <strain evidence="4 5">NBRC 109752</strain>
    </source>
</reference>
<proteinExistence type="predicted"/>
<gene>
    <name evidence="4" type="ORF">CCY01nite_09620</name>
</gene>
<dbReference type="RefSeq" id="WP_146858330.1">
    <property type="nucleotide sequence ID" value="NZ_BKAU01000001.1"/>
</dbReference>
<evidence type="ECO:0000256" key="1">
    <source>
        <dbReference type="SAM" id="SignalP"/>
    </source>
</evidence>
<accession>A0A512RG78</accession>
<feature type="chain" id="PRO_5021718073" description="Serine hydrolase" evidence="1">
    <location>
        <begin position="22"/>
        <end position="543"/>
    </location>
</feature>
<dbReference type="PANTHER" id="PTHR46825:SF9">
    <property type="entry name" value="BETA-LACTAMASE-RELATED DOMAIN-CONTAINING PROTEIN"/>
    <property type="match status" value="1"/>
</dbReference>
<dbReference type="Pfam" id="PF11954">
    <property type="entry name" value="DUF3471"/>
    <property type="match status" value="1"/>
</dbReference>
<evidence type="ECO:0000313" key="5">
    <source>
        <dbReference type="Proteomes" id="UP000321436"/>
    </source>
</evidence>
<dbReference type="InterPro" id="IPR012338">
    <property type="entry name" value="Beta-lactam/transpept-like"/>
</dbReference>
<feature type="domain" description="Beta-lactamase-related" evidence="2">
    <location>
        <begin position="39"/>
        <end position="345"/>
    </location>
</feature>
<evidence type="ECO:0008006" key="6">
    <source>
        <dbReference type="Google" id="ProtNLM"/>
    </source>
</evidence>
<dbReference type="SUPFAM" id="SSF56601">
    <property type="entry name" value="beta-lactamase/transpeptidase-like"/>
    <property type="match status" value="1"/>
</dbReference>
<dbReference type="Proteomes" id="UP000321436">
    <property type="component" value="Unassembled WGS sequence"/>
</dbReference>
<feature type="domain" description="Peptidase S12 Pab87-related C-terminal" evidence="3">
    <location>
        <begin position="456"/>
        <end position="529"/>
    </location>
</feature>
<name>A0A512RG78_9BACT</name>
<evidence type="ECO:0000259" key="3">
    <source>
        <dbReference type="Pfam" id="PF11954"/>
    </source>
</evidence>
<dbReference type="OrthoDB" id="9793489at2"/>
<evidence type="ECO:0000313" key="4">
    <source>
        <dbReference type="EMBL" id="GEP94702.1"/>
    </source>
</evidence>
<dbReference type="Gene3D" id="3.40.710.10">
    <property type="entry name" value="DD-peptidase/beta-lactamase superfamily"/>
    <property type="match status" value="1"/>
</dbReference>
<dbReference type="EMBL" id="BKAU01000001">
    <property type="protein sequence ID" value="GEP94702.1"/>
    <property type="molecule type" value="Genomic_DNA"/>
</dbReference>
<dbReference type="PANTHER" id="PTHR46825">
    <property type="entry name" value="D-ALANYL-D-ALANINE-CARBOXYPEPTIDASE/ENDOPEPTIDASE AMPH"/>
    <property type="match status" value="1"/>
</dbReference>
<evidence type="ECO:0000259" key="2">
    <source>
        <dbReference type="Pfam" id="PF00144"/>
    </source>
</evidence>
<dbReference type="InterPro" id="IPR050491">
    <property type="entry name" value="AmpC-like"/>
</dbReference>
<dbReference type="AlphaFoldDB" id="A0A512RG78"/>
<dbReference type="InterPro" id="IPR021860">
    <property type="entry name" value="Peptidase_S12_Pab87-rel_C"/>
</dbReference>
<feature type="signal peptide" evidence="1">
    <location>
        <begin position="1"/>
        <end position="21"/>
    </location>
</feature>
<dbReference type="InterPro" id="IPR001466">
    <property type="entry name" value="Beta-lactam-related"/>
</dbReference>
<keyword evidence="5" id="KW-1185">Reference proteome</keyword>
<dbReference type="Pfam" id="PF00144">
    <property type="entry name" value="Beta-lactamase"/>
    <property type="match status" value="1"/>
</dbReference>
<protein>
    <recommendedName>
        <fullName evidence="6">Serine hydrolase</fullName>
    </recommendedName>
</protein>